<protein>
    <recommendedName>
        <fullName evidence="4">Secreted protein</fullName>
    </recommendedName>
</protein>
<comment type="caution">
    <text evidence="2">The sequence shown here is derived from an EMBL/GenBank/DDBJ whole genome shotgun (WGS) entry which is preliminary data.</text>
</comment>
<keyword evidence="1" id="KW-0732">Signal</keyword>
<evidence type="ECO:0000313" key="3">
    <source>
        <dbReference type="Proteomes" id="UP000324222"/>
    </source>
</evidence>
<feature type="chain" id="PRO_5022908531" description="Secreted protein" evidence="1">
    <location>
        <begin position="22"/>
        <end position="83"/>
    </location>
</feature>
<evidence type="ECO:0000256" key="1">
    <source>
        <dbReference type="SAM" id="SignalP"/>
    </source>
</evidence>
<gene>
    <name evidence="2" type="ORF">E2C01_004960</name>
</gene>
<keyword evidence="3" id="KW-1185">Reference proteome</keyword>
<dbReference type="EMBL" id="VSRR010000207">
    <property type="protein sequence ID" value="MPC12278.1"/>
    <property type="molecule type" value="Genomic_DNA"/>
</dbReference>
<dbReference type="AlphaFoldDB" id="A0A5B7CT05"/>
<organism evidence="2 3">
    <name type="scientific">Portunus trituberculatus</name>
    <name type="common">Swimming crab</name>
    <name type="synonym">Neptunus trituberculatus</name>
    <dbReference type="NCBI Taxonomy" id="210409"/>
    <lineage>
        <taxon>Eukaryota</taxon>
        <taxon>Metazoa</taxon>
        <taxon>Ecdysozoa</taxon>
        <taxon>Arthropoda</taxon>
        <taxon>Crustacea</taxon>
        <taxon>Multicrustacea</taxon>
        <taxon>Malacostraca</taxon>
        <taxon>Eumalacostraca</taxon>
        <taxon>Eucarida</taxon>
        <taxon>Decapoda</taxon>
        <taxon>Pleocyemata</taxon>
        <taxon>Brachyura</taxon>
        <taxon>Eubrachyura</taxon>
        <taxon>Portunoidea</taxon>
        <taxon>Portunidae</taxon>
        <taxon>Portuninae</taxon>
        <taxon>Portunus</taxon>
    </lineage>
</organism>
<evidence type="ECO:0000313" key="2">
    <source>
        <dbReference type="EMBL" id="MPC12278.1"/>
    </source>
</evidence>
<name>A0A5B7CT05_PORTR</name>
<reference evidence="2 3" key="1">
    <citation type="submission" date="2019-05" db="EMBL/GenBank/DDBJ databases">
        <title>Another draft genome of Portunus trituberculatus and its Hox gene families provides insights of decapod evolution.</title>
        <authorList>
            <person name="Jeong J.-H."/>
            <person name="Song I."/>
            <person name="Kim S."/>
            <person name="Choi T."/>
            <person name="Kim D."/>
            <person name="Ryu S."/>
            <person name="Kim W."/>
        </authorList>
    </citation>
    <scope>NUCLEOTIDE SEQUENCE [LARGE SCALE GENOMIC DNA]</scope>
    <source>
        <tissue evidence="2">Muscle</tissue>
    </source>
</reference>
<proteinExistence type="predicted"/>
<sequence length="83" mass="9713">MLTDVAALSQTLLAFLHYCRCETRVTTGGQQQPYIAKLWASMFLTAWRSLMRRQQQLSRQFLVTPVLQSLFRLCFLCLLNKQE</sequence>
<accession>A0A5B7CT05</accession>
<evidence type="ECO:0008006" key="4">
    <source>
        <dbReference type="Google" id="ProtNLM"/>
    </source>
</evidence>
<dbReference type="Proteomes" id="UP000324222">
    <property type="component" value="Unassembled WGS sequence"/>
</dbReference>
<feature type="signal peptide" evidence="1">
    <location>
        <begin position="1"/>
        <end position="21"/>
    </location>
</feature>